<sequence>MYVIYKIKDRPSRASLLLKTFAYEQDKGTSLIDNNLRIICR</sequence>
<dbReference type="EMBL" id="BK015583">
    <property type="protein sequence ID" value="DAE14473.1"/>
    <property type="molecule type" value="Genomic_DNA"/>
</dbReference>
<protein>
    <submittedName>
        <fullName evidence="1">Uncharacterized protein</fullName>
    </submittedName>
</protein>
<organism evidence="1">
    <name type="scientific">Siphoviridae sp. ctHiz26</name>
    <dbReference type="NCBI Taxonomy" id="2825423"/>
    <lineage>
        <taxon>Viruses</taxon>
        <taxon>Duplodnaviria</taxon>
        <taxon>Heunggongvirae</taxon>
        <taxon>Uroviricota</taxon>
        <taxon>Caudoviricetes</taxon>
    </lineage>
</organism>
<name>A0A8S5Q6L1_9CAUD</name>
<accession>A0A8S5Q6L1</accession>
<proteinExistence type="predicted"/>
<reference evidence="1" key="1">
    <citation type="journal article" date="2021" name="Proc. Natl. Acad. Sci. U.S.A.">
        <title>A Catalog of Tens of Thousands of Viruses from Human Metagenomes Reveals Hidden Associations with Chronic Diseases.</title>
        <authorList>
            <person name="Tisza M.J."/>
            <person name="Buck C.B."/>
        </authorList>
    </citation>
    <scope>NUCLEOTIDE SEQUENCE</scope>
    <source>
        <strain evidence="1">CtHiz26</strain>
    </source>
</reference>
<evidence type="ECO:0000313" key="1">
    <source>
        <dbReference type="EMBL" id="DAE14473.1"/>
    </source>
</evidence>